<proteinExistence type="predicted"/>
<organism evidence="1 2">
    <name type="scientific">Peronosclerospora sorghi</name>
    <dbReference type="NCBI Taxonomy" id="230839"/>
    <lineage>
        <taxon>Eukaryota</taxon>
        <taxon>Sar</taxon>
        <taxon>Stramenopiles</taxon>
        <taxon>Oomycota</taxon>
        <taxon>Peronosporomycetes</taxon>
        <taxon>Peronosporales</taxon>
        <taxon>Peronosporaceae</taxon>
        <taxon>Peronosclerospora</taxon>
    </lineage>
</organism>
<dbReference type="Proteomes" id="UP001163321">
    <property type="component" value="Chromosome 12"/>
</dbReference>
<name>A0ACC0WIP3_9STRA</name>
<sequence length="378" mass="43739">MLFLDSEGNKEEKNRVLKLRHHLNDHSDVQRQEFHDMAQLVLLLLSRYEPATNQLIRDFYELQNDLETEILQLFGRVNCNAFSIANDLTNKTVGIGLYPDSALFNHDCEPNCAVSFKGREMLIHAIKDVNVGQELTVSYIELLQSTTRRQKELRESYFFDCECTRCKGGANEMFAEDWYLDGLRCAANKDTTCCEGVVVVEGGDDCFEIARCKMCGASRDSKEIHRQEKRLKDVEERKESNEHDKWEQYQHKWEIMTSRLCLHPRNTRVAELAREIGNFLSEASNLDLRRLARPFFQMELRAVEWLLPTMKLPSRGLLHFQLGKLFFEQATTLSRRNRAEPMECAAKHLEQALVVYVCSSLEMVCNFNSDVDGHVLVG</sequence>
<dbReference type="EMBL" id="CM047591">
    <property type="protein sequence ID" value="KAI9918730.1"/>
    <property type="molecule type" value="Genomic_DNA"/>
</dbReference>
<comment type="caution">
    <text evidence="1">The sequence shown here is derived from an EMBL/GenBank/DDBJ whole genome shotgun (WGS) entry which is preliminary data.</text>
</comment>
<keyword evidence="2" id="KW-1185">Reference proteome</keyword>
<protein>
    <submittedName>
        <fullName evidence="1">Uncharacterized protein</fullName>
    </submittedName>
</protein>
<evidence type="ECO:0000313" key="2">
    <source>
        <dbReference type="Proteomes" id="UP001163321"/>
    </source>
</evidence>
<gene>
    <name evidence="1" type="ORF">PsorP6_012028</name>
</gene>
<accession>A0ACC0WIP3</accession>
<evidence type="ECO:0000313" key="1">
    <source>
        <dbReference type="EMBL" id="KAI9918730.1"/>
    </source>
</evidence>
<reference evidence="1 2" key="1">
    <citation type="journal article" date="2022" name="bioRxiv">
        <title>The genome of the oomycete Peronosclerospora sorghi, a cosmopolitan pathogen of maize and sorghum, is inflated with dispersed pseudogenes.</title>
        <authorList>
            <person name="Fletcher K."/>
            <person name="Martin F."/>
            <person name="Isakeit T."/>
            <person name="Cavanaugh K."/>
            <person name="Magill C."/>
            <person name="Michelmore R."/>
        </authorList>
    </citation>
    <scope>NUCLEOTIDE SEQUENCE [LARGE SCALE GENOMIC DNA]</scope>
    <source>
        <strain evidence="1">P6</strain>
    </source>
</reference>